<reference evidence="1 2" key="1">
    <citation type="journal article" date="2019" name="Int. J. Syst. Evol. Microbiol.">
        <title>The Global Catalogue of Microorganisms (GCM) 10K type strain sequencing project: providing services to taxonomists for standard genome sequencing and annotation.</title>
        <authorList>
            <consortium name="The Broad Institute Genomics Platform"/>
            <consortium name="The Broad Institute Genome Sequencing Center for Infectious Disease"/>
            <person name="Wu L."/>
            <person name="Ma J."/>
        </authorList>
    </citation>
    <scope>NUCLEOTIDE SEQUENCE [LARGE SCALE GENOMIC DNA]</scope>
    <source>
        <strain evidence="1 2">JCM 15421</strain>
    </source>
</reference>
<dbReference type="PANTHER" id="PTHR39337">
    <property type="entry name" value="BLR5642 PROTEIN"/>
    <property type="match status" value="1"/>
</dbReference>
<sequence length="163" mass="18274">MAFIGLLREQRIELLLDVRRFPGSRRHPQFGRAALAGILRDAGIDYRHLVALGGRRRPHVDSPNGAWRNAAFRGYADYMASPDYREAFAALTTLATTWRSAIMCAELLWWRCHRAMIADDLVLHGWRVTHVMDAGKTAPHAFREPARLVGDVPVYGAGQAALL</sequence>
<dbReference type="Pfam" id="PF04343">
    <property type="entry name" value="DUF488"/>
    <property type="match status" value="1"/>
</dbReference>
<accession>A0ABN1IEU4</accession>
<organism evidence="1 2">
    <name type="scientific">Dokdonella soli</name>
    <dbReference type="NCBI Taxonomy" id="529810"/>
    <lineage>
        <taxon>Bacteria</taxon>
        <taxon>Pseudomonadati</taxon>
        <taxon>Pseudomonadota</taxon>
        <taxon>Gammaproteobacteria</taxon>
        <taxon>Lysobacterales</taxon>
        <taxon>Rhodanobacteraceae</taxon>
        <taxon>Dokdonella</taxon>
    </lineage>
</organism>
<gene>
    <name evidence="1" type="ORF">GCM10009105_13080</name>
</gene>
<dbReference type="InterPro" id="IPR014519">
    <property type="entry name" value="UCP024492"/>
</dbReference>
<evidence type="ECO:0000313" key="2">
    <source>
        <dbReference type="Proteomes" id="UP001501523"/>
    </source>
</evidence>
<evidence type="ECO:0000313" key="1">
    <source>
        <dbReference type="EMBL" id="GAA0711265.1"/>
    </source>
</evidence>
<dbReference type="EMBL" id="BAAAEU010000006">
    <property type="protein sequence ID" value="GAA0711265.1"/>
    <property type="molecule type" value="Genomic_DNA"/>
</dbReference>
<dbReference type="InterPro" id="IPR007438">
    <property type="entry name" value="DUF488"/>
</dbReference>
<comment type="caution">
    <text evidence="1">The sequence shown here is derived from an EMBL/GenBank/DDBJ whole genome shotgun (WGS) entry which is preliminary data.</text>
</comment>
<name>A0ABN1IEU4_9GAMM</name>
<dbReference type="PANTHER" id="PTHR39337:SF1">
    <property type="entry name" value="BLR5642 PROTEIN"/>
    <property type="match status" value="1"/>
</dbReference>
<protein>
    <submittedName>
        <fullName evidence="1">DUF488 domain-containing protein</fullName>
    </submittedName>
</protein>
<dbReference type="Proteomes" id="UP001501523">
    <property type="component" value="Unassembled WGS sequence"/>
</dbReference>
<keyword evidence="2" id="KW-1185">Reference proteome</keyword>
<proteinExistence type="predicted"/>
<dbReference type="PIRSF" id="PIRSF024492">
    <property type="entry name" value="UCP024492"/>
    <property type="match status" value="1"/>
</dbReference>